<organism evidence="1 2">
    <name type="scientific">Neisseria subflava NJ9703</name>
    <dbReference type="NCBI Taxonomy" id="546268"/>
    <lineage>
        <taxon>Bacteria</taxon>
        <taxon>Pseudomonadati</taxon>
        <taxon>Pseudomonadota</taxon>
        <taxon>Betaproteobacteria</taxon>
        <taxon>Neisseriales</taxon>
        <taxon>Neisseriaceae</taxon>
        <taxon>Neisseria</taxon>
    </lineage>
</organism>
<evidence type="ECO:0000313" key="1">
    <source>
        <dbReference type="EMBL" id="EFC52470.1"/>
    </source>
</evidence>
<dbReference type="AlphaFoldDB" id="A0A9W5IRK8"/>
<name>A0A9W5IRK8_NEISU</name>
<reference evidence="1 2" key="1">
    <citation type="submission" date="2010-01" db="EMBL/GenBank/DDBJ databases">
        <authorList>
            <person name="Weinstock G."/>
            <person name="Sodergren E."/>
            <person name="Clifton S."/>
            <person name="Fulton L."/>
            <person name="Fulton B."/>
            <person name="Courtney L."/>
            <person name="Fronick C."/>
            <person name="Harrison M."/>
            <person name="Strong C."/>
            <person name="Farmer C."/>
            <person name="Delahaunty K."/>
            <person name="Markovic C."/>
            <person name="Hall O."/>
            <person name="Minx P."/>
            <person name="Tomlinson C."/>
            <person name="Mitreva M."/>
            <person name="Nelson J."/>
            <person name="Hou S."/>
            <person name="Wollam A."/>
            <person name="Pepin K.H."/>
            <person name="Johnson M."/>
            <person name="Bhonagiri V."/>
            <person name="Nash W.E."/>
            <person name="Warren W."/>
            <person name="Chinwalla A."/>
            <person name="Mardis E.R."/>
            <person name="Wilson R.K."/>
        </authorList>
    </citation>
    <scope>NUCLEOTIDE SEQUENCE [LARGE SCALE GENOMIC DNA]</scope>
    <source>
        <strain evidence="1 2">NJ9703</strain>
    </source>
</reference>
<dbReference type="Proteomes" id="UP000004621">
    <property type="component" value="Unassembled WGS sequence"/>
</dbReference>
<gene>
    <name evidence="1" type="ORF">NEISUBOT_04216</name>
</gene>
<dbReference type="EMBL" id="ACEO02000004">
    <property type="protein sequence ID" value="EFC52470.1"/>
    <property type="molecule type" value="Genomic_DNA"/>
</dbReference>
<evidence type="ECO:0000313" key="2">
    <source>
        <dbReference type="Proteomes" id="UP000004621"/>
    </source>
</evidence>
<sequence length="154" mass="17430">MQDSGRIVLSLNIKRPSENAGLRFSDGLLYFISIRIGNMLEKQHHQIPKQRSRRRAQQYPRADFGDFPNGALLLATEQTVHNQCRYGAKEKNRKSLPIIPHSPKNIAFNQGRPSEASCTKQKRNVIIPLLPLHLEITNDNKCLSGHCNAPENPV</sequence>
<comment type="caution">
    <text evidence="1">The sequence shown here is derived from an EMBL/GenBank/DDBJ whole genome shotgun (WGS) entry which is preliminary data.</text>
</comment>
<accession>A0A9W5IRK8</accession>
<proteinExistence type="predicted"/>
<protein>
    <submittedName>
        <fullName evidence="1">Uncharacterized protein</fullName>
    </submittedName>
</protein>